<dbReference type="GO" id="GO:0006883">
    <property type="term" value="P:intracellular sodium ion homeostasis"/>
    <property type="evidence" value="ECO:0007669"/>
    <property type="project" value="TreeGrafter"/>
</dbReference>
<dbReference type="InterPro" id="IPR006068">
    <property type="entry name" value="ATPase_P-typ_cation-transptr_C"/>
</dbReference>
<evidence type="ECO:0000256" key="3">
    <source>
        <dbReference type="ARBA" id="ARBA00022692"/>
    </source>
</evidence>
<keyword evidence="13" id="KW-1185">Reference proteome</keyword>
<proteinExistence type="predicted"/>
<dbReference type="Pfam" id="PF13246">
    <property type="entry name" value="Cation_ATPase"/>
    <property type="match status" value="1"/>
</dbReference>
<feature type="region of interest" description="Disordered" evidence="9">
    <location>
        <begin position="1222"/>
        <end position="1261"/>
    </location>
</feature>
<feature type="compositionally biased region" description="Low complexity" evidence="9">
    <location>
        <begin position="1239"/>
        <end position="1248"/>
    </location>
</feature>
<reference evidence="12 13" key="1">
    <citation type="journal article" date="2020" name="ISME J.">
        <title>Uncovering the hidden diversity of litter-decomposition mechanisms in mushroom-forming fungi.</title>
        <authorList>
            <person name="Floudas D."/>
            <person name="Bentzer J."/>
            <person name="Ahren D."/>
            <person name="Johansson T."/>
            <person name="Persson P."/>
            <person name="Tunlid A."/>
        </authorList>
    </citation>
    <scope>NUCLEOTIDE SEQUENCE [LARGE SCALE GENOMIC DNA]</scope>
    <source>
        <strain evidence="12 13">CBS 101986</strain>
    </source>
</reference>
<feature type="transmembrane region" description="Helical" evidence="10">
    <location>
        <begin position="151"/>
        <end position="170"/>
    </location>
</feature>
<dbReference type="SUPFAM" id="SSF81665">
    <property type="entry name" value="Calcium ATPase, transmembrane domain M"/>
    <property type="match status" value="2"/>
</dbReference>
<comment type="subcellular location">
    <subcellularLocation>
        <location evidence="1">Cell membrane</location>
        <topology evidence="1">Multi-pass membrane protein</topology>
    </subcellularLocation>
</comment>
<protein>
    <recommendedName>
        <fullName evidence="11">Cation-transporting P-type ATPase N-terminal domain-containing protein</fullName>
    </recommendedName>
</protein>
<dbReference type="InterPro" id="IPR023299">
    <property type="entry name" value="ATPase_P-typ_cyto_dom_N"/>
</dbReference>
<dbReference type="InterPro" id="IPR023214">
    <property type="entry name" value="HAD_sf"/>
</dbReference>
<dbReference type="EMBL" id="JAACJJ010000031">
    <property type="protein sequence ID" value="KAF5318005.1"/>
    <property type="molecule type" value="Genomic_DNA"/>
</dbReference>
<feature type="transmembrane region" description="Helical" evidence="10">
    <location>
        <begin position="843"/>
        <end position="876"/>
    </location>
</feature>
<dbReference type="FunFam" id="3.40.50.1000:FF:000083">
    <property type="entry name" value="Sodium/potassium-transporting ATPase subunit alpha"/>
    <property type="match status" value="1"/>
</dbReference>
<dbReference type="InterPro" id="IPR036412">
    <property type="entry name" value="HAD-like_sf"/>
</dbReference>
<feature type="region of interest" description="Disordered" evidence="9">
    <location>
        <begin position="1611"/>
        <end position="1666"/>
    </location>
</feature>
<keyword evidence="5" id="KW-0067">ATP-binding</keyword>
<name>A0A8H5B752_9AGAR</name>
<evidence type="ECO:0000256" key="8">
    <source>
        <dbReference type="ARBA" id="ARBA00023136"/>
    </source>
</evidence>
<dbReference type="PRINTS" id="PR00119">
    <property type="entry name" value="CATATPASE"/>
</dbReference>
<dbReference type="SUPFAM" id="SSF81660">
    <property type="entry name" value="Metal cation-transporting ATPase, ATP-binding domain N"/>
    <property type="match status" value="1"/>
</dbReference>
<dbReference type="SMART" id="SM00831">
    <property type="entry name" value="Cation_ATPase_N"/>
    <property type="match status" value="1"/>
</dbReference>
<evidence type="ECO:0000256" key="2">
    <source>
        <dbReference type="ARBA" id="ARBA00022475"/>
    </source>
</evidence>
<dbReference type="FunFam" id="3.40.1110.10:FF:000061">
    <property type="entry name" value="Potassium-transporting ATPase alpha chain 1"/>
    <property type="match status" value="1"/>
</dbReference>
<feature type="transmembrane region" description="Helical" evidence="10">
    <location>
        <begin position="182"/>
        <end position="200"/>
    </location>
</feature>
<dbReference type="Gene3D" id="2.70.150.10">
    <property type="entry name" value="Calcium-transporting ATPase, cytoplasmic transduction domain A"/>
    <property type="match status" value="1"/>
</dbReference>
<keyword evidence="4" id="KW-0547">Nucleotide-binding</keyword>
<feature type="compositionally biased region" description="Basic and acidic residues" evidence="9">
    <location>
        <begin position="33"/>
        <end position="43"/>
    </location>
</feature>
<feature type="transmembrane region" description="Helical" evidence="10">
    <location>
        <begin position="1068"/>
        <end position="1090"/>
    </location>
</feature>
<feature type="transmembrane region" description="Helical" evidence="10">
    <location>
        <begin position="344"/>
        <end position="364"/>
    </location>
</feature>
<feature type="region of interest" description="Disordered" evidence="9">
    <location>
        <begin position="1358"/>
        <end position="1400"/>
    </location>
</feature>
<feature type="region of interest" description="Disordered" evidence="9">
    <location>
        <begin position="32"/>
        <end position="53"/>
    </location>
</feature>
<feature type="transmembrane region" description="Helical" evidence="10">
    <location>
        <begin position="376"/>
        <end position="399"/>
    </location>
</feature>
<dbReference type="PANTHER" id="PTHR43294:SF21">
    <property type="entry name" value="CATION TRANSPORTING ATPASE"/>
    <property type="match status" value="1"/>
</dbReference>
<keyword evidence="3 10" id="KW-0812">Transmembrane</keyword>
<evidence type="ECO:0000256" key="1">
    <source>
        <dbReference type="ARBA" id="ARBA00004651"/>
    </source>
</evidence>
<keyword evidence="6" id="KW-1278">Translocase</keyword>
<dbReference type="GO" id="GO:0005391">
    <property type="term" value="F:P-type sodium:potassium-exchanging transporter activity"/>
    <property type="evidence" value="ECO:0007669"/>
    <property type="project" value="TreeGrafter"/>
</dbReference>
<dbReference type="PROSITE" id="PS00154">
    <property type="entry name" value="ATPASE_E1_E2"/>
    <property type="match status" value="1"/>
</dbReference>
<dbReference type="Pfam" id="PF00689">
    <property type="entry name" value="Cation_ATPase_C"/>
    <property type="match status" value="1"/>
</dbReference>
<sequence>MSGDNPSPQSQPSTTVIAEVAADQHANRAVVFPEEHPIREEKITTSTRPKGVEIRRTLTQEQKELAAAGYVDLEHPKEEKDQDDSKVDIYEHRLPFDALVDEFKTSFDVQDPAHSLGLTTDESKARLQRDGPNVLTPPKKKSAFRKFLERLFTLFNILLMIAGVLEYALLGFGFHQNFQNTYLGGILILVAFINAGIDFYQIQKSEAILASFLAMIPPSCRVVRDGTIATIPAGELVKGDLVLLRSGDKTPADLILISSVDLKVDNSSLTGESEPQERHALPNGSKHRPVEAENLVFNSTLVVNGEAWGVVVRTGDHTFIGQIASLTGGETGNESPLAVEIGQFVVIVSCIAILFAIVFFAVGISTVYKGRASQTVTFAVSILVAFVPEGLPSVVTLLLSIAAKRMAKQNVLVKDLQGVETLGSLTLLATDKTGTLTRNQMTVTNLWSGNKMCSAFQSNNDDETTEKFSMGASGMREMVDIAALNSRVKFDRTDIPFDQRAILGDATESGLTRFAGRHLEKDYDSHIKQYPKAFEVPFNSTNKWALVILDKEHSSGGLTAFIKGAPERVLAKCTTYLKDGEAIPMTDEFKAEYDEAYDYMASRGHRVIACAQYLLPGDEYPANYPFSKTDDQYPTGGYCFVGLVSLEDPPKHGVREAIGTLRLAGIKVMMVTGDHPKTAEAIARKINLILGETRESLAKKTGRPIEEIYEDEVSAVVVHGDDIDELQGWQWDQIFSKDEIVFARTSPKHKLEIVKRAQALGHIVGVTGDGVNDSPALKKADLGIAMNISGSDVSKEAANMILLDDNFASCVKGVAEGRQIFVNLKRSIQYTLSHSTPEVIPQLLYVVVPLPLPLSAILILVIDLGFELCVALSFAWDQPETDEGLMRMKPRKPVTERSIRALKRRALVRARTLQRDAETLEIIQPNKFSIWVNKLKTPFRRSFWEERLASTDNESLVDLKLLSYAYLEAGMIETFACLVAYFVVFFKNGFSPADLKRAQQVGSYFTSSSPDFLNGRGHLIGAQKQVDALAQAQSIVYLSVFITQCFNVFAVKARLSYPFGRRVIANKWNFAGILAGACLGMFIVYTPPLHVVFGGSHHLSPLYWLIPVGFGVLLLAWASLRVVLLRKSVEHMKVKDIKGLMMFPTMRTMTRPTKMASQPGTPFIPPLLSANNSPNPQPAPVIPGPGGNTGNNYPGYFTTGGGYPAYSPHSSAVPFIPPSPNAGASPFIPPTPGLPPGANPAGGAQPPRGHARGAPSHDFGAYPPGGPSPYMQQTPHLQPSMGYFGQYTPYGPMGPQIYSPYQPPHSAPAFGMAPPFAPPGVPMSSPYGPPPGGVPPMGWGVPNPYATPIPPPAAQMGWGPIPNTAPPMQRGQSQGGGPQDQWFGANPGRRGPEPPPQIHDRMERFTPGAHYYPVLDPFIVKVVQARISINPLIAMIPEDGSNQPHLDWNMLFPTANVHRSDTPKHLSWSNGRDAPATFPRVTSLRLVSEAYPWIIEVRGKDKDYGVTCGEVIEAIGYDMGKMSHQQDFNNLTPRERNELSAAYRMNRSREDGAPGGALGEGLKRLDFLRRNTIFGGIEVNDHIVKRKCGDVLPCVFVLHCLRSYPMSKQDIRDNEMRARSAAAQASEGRRTPGPGVRPRANSNVGPGIRVESPTTTSDSDDGGFDR</sequence>
<comment type="caution">
    <text evidence="12">The sequence shown here is derived from an EMBL/GenBank/DDBJ whole genome shotgun (WGS) entry which is preliminary data.</text>
</comment>
<dbReference type="GO" id="GO:1902600">
    <property type="term" value="P:proton transmembrane transport"/>
    <property type="evidence" value="ECO:0007669"/>
    <property type="project" value="TreeGrafter"/>
</dbReference>
<dbReference type="InterPro" id="IPR008250">
    <property type="entry name" value="ATPase_P-typ_transduc_dom_A_sf"/>
</dbReference>
<dbReference type="InterPro" id="IPR050510">
    <property type="entry name" value="Cation_transp_ATPase_P-type"/>
</dbReference>
<dbReference type="SUPFAM" id="SSF81653">
    <property type="entry name" value="Calcium ATPase, transduction domain A"/>
    <property type="match status" value="1"/>
</dbReference>
<dbReference type="PANTHER" id="PTHR43294">
    <property type="entry name" value="SODIUM/POTASSIUM-TRANSPORTING ATPASE SUBUNIT ALPHA"/>
    <property type="match status" value="1"/>
</dbReference>
<keyword evidence="8 10" id="KW-0472">Membrane</keyword>
<dbReference type="GO" id="GO:0030007">
    <property type="term" value="P:intracellular potassium ion homeostasis"/>
    <property type="evidence" value="ECO:0007669"/>
    <property type="project" value="TreeGrafter"/>
</dbReference>
<keyword evidence="7 10" id="KW-1133">Transmembrane helix</keyword>
<gene>
    <name evidence="12" type="ORF">D9619_012271</name>
</gene>
<evidence type="ECO:0000313" key="13">
    <source>
        <dbReference type="Proteomes" id="UP000567179"/>
    </source>
</evidence>
<feature type="region of interest" description="Disordered" evidence="9">
    <location>
        <begin position="267"/>
        <end position="286"/>
    </location>
</feature>
<evidence type="ECO:0000256" key="4">
    <source>
        <dbReference type="ARBA" id="ARBA00022741"/>
    </source>
</evidence>
<feature type="transmembrane region" description="Helical" evidence="10">
    <location>
        <begin position="964"/>
        <end position="986"/>
    </location>
</feature>
<dbReference type="SFLD" id="SFLDS00003">
    <property type="entry name" value="Haloacid_Dehalogenase"/>
    <property type="match status" value="1"/>
</dbReference>
<dbReference type="InterPro" id="IPR001757">
    <property type="entry name" value="P_typ_ATPase"/>
</dbReference>
<feature type="compositionally biased region" description="Pro residues" evidence="9">
    <location>
        <begin position="1227"/>
        <end position="1238"/>
    </location>
</feature>
<dbReference type="NCBIfam" id="TIGR01494">
    <property type="entry name" value="ATPase_P-type"/>
    <property type="match status" value="2"/>
</dbReference>
<dbReference type="SUPFAM" id="SSF56784">
    <property type="entry name" value="HAD-like"/>
    <property type="match status" value="1"/>
</dbReference>
<dbReference type="GO" id="GO:1990573">
    <property type="term" value="P:potassium ion import across plasma membrane"/>
    <property type="evidence" value="ECO:0007669"/>
    <property type="project" value="TreeGrafter"/>
</dbReference>
<dbReference type="InterPro" id="IPR044492">
    <property type="entry name" value="P_typ_ATPase_HD_dom"/>
</dbReference>
<dbReference type="SFLD" id="SFLDG00002">
    <property type="entry name" value="C1.7:_P-type_atpase_like"/>
    <property type="match status" value="1"/>
</dbReference>
<dbReference type="Gene3D" id="1.20.1110.10">
    <property type="entry name" value="Calcium-transporting ATPase, transmembrane domain"/>
    <property type="match status" value="2"/>
</dbReference>
<dbReference type="PRINTS" id="PR00121">
    <property type="entry name" value="NAKATPASE"/>
</dbReference>
<evidence type="ECO:0000256" key="9">
    <source>
        <dbReference type="SAM" id="MobiDB-lite"/>
    </source>
</evidence>
<dbReference type="GO" id="GO:0016887">
    <property type="term" value="F:ATP hydrolysis activity"/>
    <property type="evidence" value="ECO:0007669"/>
    <property type="project" value="InterPro"/>
</dbReference>
<evidence type="ECO:0000256" key="5">
    <source>
        <dbReference type="ARBA" id="ARBA00022840"/>
    </source>
</evidence>
<feature type="transmembrane region" description="Helical" evidence="10">
    <location>
        <begin position="1102"/>
        <end position="1124"/>
    </location>
</feature>
<accession>A0A8H5B752</accession>
<dbReference type="SFLD" id="SFLDF00027">
    <property type="entry name" value="p-type_atpase"/>
    <property type="match status" value="1"/>
</dbReference>
<keyword evidence="2" id="KW-1003">Cell membrane</keyword>
<dbReference type="OrthoDB" id="158672at2759"/>
<dbReference type="InterPro" id="IPR059000">
    <property type="entry name" value="ATPase_P-type_domA"/>
</dbReference>
<dbReference type="Gene3D" id="3.40.50.1000">
    <property type="entry name" value="HAD superfamily/HAD-like"/>
    <property type="match status" value="1"/>
</dbReference>
<dbReference type="GO" id="GO:0005524">
    <property type="term" value="F:ATP binding"/>
    <property type="evidence" value="ECO:0007669"/>
    <property type="project" value="UniProtKB-KW"/>
</dbReference>
<dbReference type="Gene3D" id="3.40.1110.10">
    <property type="entry name" value="Calcium-transporting ATPase, cytoplasmic domain N"/>
    <property type="match status" value="1"/>
</dbReference>
<organism evidence="12 13">
    <name type="scientific">Psilocybe cf. subviscida</name>
    <dbReference type="NCBI Taxonomy" id="2480587"/>
    <lineage>
        <taxon>Eukaryota</taxon>
        <taxon>Fungi</taxon>
        <taxon>Dikarya</taxon>
        <taxon>Basidiomycota</taxon>
        <taxon>Agaricomycotina</taxon>
        <taxon>Agaricomycetes</taxon>
        <taxon>Agaricomycetidae</taxon>
        <taxon>Agaricales</taxon>
        <taxon>Agaricineae</taxon>
        <taxon>Strophariaceae</taxon>
        <taxon>Psilocybe</taxon>
    </lineage>
</organism>
<evidence type="ECO:0000313" key="12">
    <source>
        <dbReference type="EMBL" id="KAF5318005.1"/>
    </source>
</evidence>
<dbReference type="Pfam" id="PF20415">
    <property type="entry name" value="DUF6699"/>
    <property type="match status" value="1"/>
</dbReference>
<dbReference type="GO" id="GO:0036376">
    <property type="term" value="P:sodium ion export across plasma membrane"/>
    <property type="evidence" value="ECO:0007669"/>
    <property type="project" value="TreeGrafter"/>
</dbReference>
<dbReference type="Pfam" id="PF00690">
    <property type="entry name" value="Cation_ATPase_N"/>
    <property type="match status" value="1"/>
</dbReference>
<dbReference type="InterPro" id="IPR004014">
    <property type="entry name" value="ATPase_P-typ_cation-transptr_N"/>
</dbReference>
<dbReference type="GO" id="GO:0005886">
    <property type="term" value="C:plasma membrane"/>
    <property type="evidence" value="ECO:0007669"/>
    <property type="project" value="UniProtKB-SubCell"/>
</dbReference>
<evidence type="ECO:0000256" key="6">
    <source>
        <dbReference type="ARBA" id="ARBA00022967"/>
    </source>
</evidence>
<dbReference type="Proteomes" id="UP000567179">
    <property type="component" value="Unassembled WGS sequence"/>
</dbReference>
<dbReference type="Pfam" id="PF00122">
    <property type="entry name" value="E1-E2_ATPase"/>
    <property type="match status" value="1"/>
</dbReference>
<evidence type="ECO:0000256" key="7">
    <source>
        <dbReference type="ARBA" id="ARBA00022989"/>
    </source>
</evidence>
<dbReference type="InterPro" id="IPR018303">
    <property type="entry name" value="ATPase_P-typ_P_site"/>
</dbReference>
<dbReference type="InterPro" id="IPR023298">
    <property type="entry name" value="ATPase_P-typ_TM_dom_sf"/>
</dbReference>
<dbReference type="InterPro" id="IPR046522">
    <property type="entry name" value="DUF6699"/>
</dbReference>
<evidence type="ECO:0000256" key="10">
    <source>
        <dbReference type="SAM" id="Phobius"/>
    </source>
</evidence>
<feature type="domain" description="Cation-transporting P-type ATPase N-terminal" evidence="11">
    <location>
        <begin position="90"/>
        <end position="171"/>
    </location>
</feature>
<evidence type="ECO:0000259" key="11">
    <source>
        <dbReference type="SMART" id="SM00831"/>
    </source>
</evidence>